<evidence type="ECO:0000313" key="9">
    <source>
        <dbReference type="EMBL" id="GAA5527810.1"/>
    </source>
</evidence>
<organism evidence="9 10">
    <name type="scientific">Herpetosiphon gulosus</name>
    <dbReference type="NCBI Taxonomy" id="1973496"/>
    <lineage>
        <taxon>Bacteria</taxon>
        <taxon>Bacillati</taxon>
        <taxon>Chloroflexota</taxon>
        <taxon>Chloroflexia</taxon>
        <taxon>Herpetosiphonales</taxon>
        <taxon>Herpetosiphonaceae</taxon>
        <taxon>Herpetosiphon</taxon>
    </lineage>
</organism>
<keyword evidence="4" id="KW-0735">Signal-anchor</keyword>
<dbReference type="InterPro" id="IPR026071">
    <property type="entry name" value="Glyco_Hydrolase_99"/>
</dbReference>
<proteinExistence type="predicted"/>
<reference evidence="9 10" key="1">
    <citation type="submission" date="2024-02" db="EMBL/GenBank/DDBJ databases">
        <title>Herpetosiphon gulosus NBRC 112829.</title>
        <authorList>
            <person name="Ichikawa N."/>
            <person name="Katano-Makiyama Y."/>
            <person name="Hidaka K."/>
        </authorList>
    </citation>
    <scope>NUCLEOTIDE SEQUENCE [LARGE SCALE GENOMIC DNA]</scope>
    <source>
        <strain evidence="9 10">NBRC 112829</strain>
    </source>
</reference>
<keyword evidence="7" id="KW-0472">Membrane</keyword>
<keyword evidence="6" id="KW-0333">Golgi apparatus</keyword>
<keyword evidence="8" id="KW-0732">Signal</keyword>
<keyword evidence="5" id="KW-1133">Transmembrane helix</keyword>
<comment type="subcellular location">
    <subcellularLocation>
        <location evidence="1">Golgi apparatus membrane</location>
        <topology evidence="1">Single-pass type II membrane protein</topology>
    </subcellularLocation>
</comment>
<feature type="signal peptide" evidence="8">
    <location>
        <begin position="1"/>
        <end position="26"/>
    </location>
</feature>
<evidence type="ECO:0000256" key="2">
    <source>
        <dbReference type="ARBA" id="ARBA00022692"/>
    </source>
</evidence>
<evidence type="ECO:0000313" key="10">
    <source>
        <dbReference type="Proteomes" id="UP001428290"/>
    </source>
</evidence>
<protein>
    <recommendedName>
        <fullName evidence="11">Glycosyl hydrolase family 71</fullName>
    </recommendedName>
</protein>
<dbReference type="Gene3D" id="3.20.20.80">
    <property type="entry name" value="Glycosidases"/>
    <property type="match status" value="1"/>
</dbReference>
<evidence type="ECO:0000256" key="4">
    <source>
        <dbReference type="ARBA" id="ARBA00022968"/>
    </source>
</evidence>
<evidence type="ECO:0008006" key="11">
    <source>
        <dbReference type="Google" id="ProtNLM"/>
    </source>
</evidence>
<name>A0ABP9WX77_9CHLR</name>
<keyword evidence="3" id="KW-0378">Hydrolase</keyword>
<evidence type="ECO:0000256" key="5">
    <source>
        <dbReference type="ARBA" id="ARBA00022989"/>
    </source>
</evidence>
<accession>A0ABP9WX77</accession>
<evidence type="ECO:0000256" key="6">
    <source>
        <dbReference type="ARBA" id="ARBA00023034"/>
    </source>
</evidence>
<evidence type="ECO:0000256" key="1">
    <source>
        <dbReference type="ARBA" id="ARBA00004323"/>
    </source>
</evidence>
<dbReference type="Pfam" id="PF16317">
    <property type="entry name" value="Glyco_hydro_99"/>
    <property type="match status" value="1"/>
</dbReference>
<evidence type="ECO:0000256" key="8">
    <source>
        <dbReference type="SAM" id="SignalP"/>
    </source>
</evidence>
<dbReference type="PANTHER" id="PTHR13572:SF4">
    <property type="entry name" value="RE57134P"/>
    <property type="match status" value="1"/>
</dbReference>
<evidence type="ECO:0000256" key="7">
    <source>
        <dbReference type="ARBA" id="ARBA00023136"/>
    </source>
</evidence>
<dbReference type="RefSeq" id="WP_345721426.1">
    <property type="nucleotide sequence ID" value="NZ_BAABRU010000005.1"/>
</dbReference>
<gene>
    <name evidence="9" type="ORF">Hgul01_01603</name>
</gene>
<dbReference type="Proteomes" id="UP001428290">
    <property type="component" value="Unassembled WGS sequence"/>
</dbReference>
<evidence type="ECO:0000256" key="3">
    <source>
        <dbReference type="ARBA" id="ARBA00022801"/>
    </source>
</evidence>
<keyword evidence="10" id="KW-1185">Reference proteome</keyword>
<dbReference type="PANTHER" id="PTHR13572">
    <property type="entry name" value="ENDO-ALPHA-1,2-MANNOSIDASE"/>
    <property type="match status" value="1"/>
</dbReference>
<dbReference type="EMBL" id="BAABRU010000005">
    <property type="protein sequence ID" value="GAA5527810.1"/>
    <property type="molecule type" value="Genomic_DNA"/>
</dbReference>
<feature type="chain" id="PRO_5046182964" description="Glycosyl hydrolase family 71" evidence="8">
    <location>
        <begin position="27"/>
        <end position="576"/>
    </location>
</feature>
<keyword evidence="2" id="KW-0812">Transmembrane</keyword>
<comment type="caution">
    <text evidence="9">The sequence shown here is derived from an EMBL/GenBank/DDBJ whole genome shotgun (WGS) entry which is preliminary data.</text>
</comment>
<sequence length="576" mass="65870">MRRIVILLGLILSLILIPSNSPSTSAAEPSRPVFAYYYGWWGSQTWYLDKIRDRPLELYESDRDSTMLNHIRQAKNAGIDGFICTWRYTCARLLQLAEQEGNFNVVFSVDPVADGTLNSTQAIVDNMREMAGLASSNAYWRWDGKPVFVFWNDTILPGGRGSLSDWTDLRSRVDPNRNQFWLGGGVNFSLLDVFDAIHFFDITWERKQGDAMNSYSRNLREYNSSRNSNKPFVATVMPGYDDLLYRNGHFRDRENGNYYRAGWDTAINYQPKAIILTSWNEWYEGSQLEPSQAYGNLYLDISREKISAFKNNVPPIPDGFADANFEKTWQRTDKPVQDGRTNRSWVWGPAIAKGQYEPYGGSTRLVQYFDKSRMEVNNPNGDRNQPWFVTNGLLVVEMIRGQVQIGDSSFEQRIPADEALGGDPRAINDVAPGYSSLRNVLTNQPDKTGQTISTQLKRDATTSGITAPSVVTNAHYVSQTQHNIPDVFWNFMNQTGTVYENGRFVNDKQVVDWVFAFGYPLSDAYWMRAKLGGTETWMLVQAFERRILTYTPTNAPAFQVEMGNVGQHYRRWRYGN</sequence>